<keyword evidence="1" id="KW-0732">Signal</keyword>
<evidence type="ECO:0000313" key="3">
    <source>
        <dbReference type="Proteomes" id="UP000034877"/>
    </source>
</evidence>
<dbReference type="EMBL" id="LCPE01000051">
    <property type="protein sequence ID" value="KKU90687.1"/>
    <property type="molecule type" value="Genomic_DNA"/>
</dbReference>
<feature type="signal peptide" evidence="1">
    <location>
        <begin position="1"/>
        <end position="25"/>
    </location>
</feature>
<name>A0A0G1U997_9BACT</name>
<protein>
    <submittedName>
        <fullName evidence="2">Uncharacterized protein</fullName>
    </submittedName>
</protein>
<organism evidence="2 3">
    <name type="scientific">Candidatus Amesbacteria bacterium GW2011_GWC1_48_10</name>
    <dbReference type="NCBI Taxonomy" id="1618365"/>
    <lineage>
        <taxon>Bacteria</taxon>
        <taxon>Candidatus Amesiibacteriota</taxon>
    </lineage>
</organism>
<evidence type="ECO:0000313" key="2">
    <source>
        <dbReference type="EMBL" id="KKU90687.1"/>
    </source>
</evidence>
<sequence>MSKFFPKLLLILAAFLAGSFFSRYRASTQVVSRVSPPPSPVSVAQINQLKIQVLPPQGFTFDIAWGDLGQRLVKIGVIDRAKFDKLFAGQPDLVKKYLDGSDETSITITADSAQFWVDLLWAAGLAQKSPVLDSGPMQASGDPGRFASTGGWTLGKKDAMTYYSQSQLIPLTPDQHERVKSIAENIYRPCCGNSTAFPDCNHGMAALGLVELMVSQGASDDQIYRTILAFNSFWFPQTYLELGYHFSKSGTSWDRVDPKLALGKSFSSGLGYSAVKRQIGTVPGLNDAGGGGCGV</sequence>
<dbReference type="AlphaFoldDB" id="A0A0G1U997"/>
<feature type="chain" id="PRO_5002539960" evidence="1">
    <location>
        <begin position="26"/>
        <end position="295"/>
    </location>
</feature>
<dbReference type="Proteomes" id="UP000034877">
    <property type="component" value="Unassembled WGS sequence"/>
</dbReference>
<gene>
    <name evidence="2" type="ORF">UY22_C0051G0009</name>
</gene>
<proteinExistence type="predicted"/>
<accession>A0A0G1U997</accession>
<comment type="caution">
    <text evidence="2">The sequence shown here is derived from an EMBL/GenBank/DDBJ whole genome shotgun (WGS) entry which is preliminary data.</text>
</comment>
<reference evidence="2 3" key="1">
    <citation type="journal article" date="2015" name="Nature">
        <title>rRNA introns, odd ribosomes, and small enigmatic genomes across a large radiation of phyla.</title>
        <authorList>
            <person name="Brown C.T."/>
            <person name="Hug L.A."/>
            <person name="Thomas B.C."/>
            <person name="Sharon I."/>
            <person name="Castelle C.J."/>
            <person name="Singh A."/>
            <person name="Wilkins M.J."/>
            <person name="Williams K.H."/>
            <person name="Banfield J.F."/>
        </authorList>
    </citation>
    <scope>NUCLEOTIDE SEQUENCE [LARGE SCALE GENOMIC DNA]</scope>
</reference>
<evidence type="ECO:0000256" key="1">
    <source>
        <dbReference type="SAM" id="SignalP"/>
    </source>
</evidence>